<evidence type="ECO:0000259" key="1">
    <source>
        <dbReference type="Pfam" id="PF07905"/>
    </source>
</evidence>
<feature type="domain" description="Purine catabolism PurC-like" evidence="1">
    <location>
        <begin position="7"/>
        <end position="139"/>
    </location>
</feature>
<dbReference type="PANTHER" id="PTHR33744">
    <property type="entry name" value="CARBOHYDRATE DIACID REGULATOR"/>
    <property type="match status" value="1"/>
</dbReference>
<dbReference type="EMBL" id="QVEV01000073">
    <property type="protein sequence ID" value="RGC08687.1"/>
    <property type="molecule type" value="Genomic_DNA"/>
</dbReference>
<dbReference type="Pfam" id="PF07905">
    <property type="entry name" value="PucR"/>
    <property type="match status" value="1"/>
</dbReference>
<feature type="domain" description="PucR C-terminal helix-turn-helix" evidence="2">
    <location>
        <begin position="466"/>
        <end position="523"/>
    </location>
</feature>
<organism evidence="3 4">
    <name type="scientific">Clostridium innocuum</name>
    <dbReference type="NCBI Taxonomy" id="1522"/>
    <lineage>
        <taxon>Bacteria</taxon>
        <taxon>Bacillati</taxon>
        <taxon>Bacillota</taxon>
        <taxon>Clostridia</taxon>
        <taxon>Eubacteriales</taxon>
        <taxon>Clostridiaceae</taxon>
        <taxon>Clostridium</taxon>
    </lineage>
</organism>
<proteinExistence type="predicted"/>
<dbReference type="Gene3D" id="1.10.10.2840">
    <property type="entry name" value="PucR C-terminal helix-turn-helix domain"/>
    <property type="match status" value="1"/>
</dbReference>
<dbReference type="InterPro" id="IPR025736">
    <property type="entry name" value="PucR_C-HTH_dom"/>
</dbReference>
<dbReference type="RefSeq" id="WP_117444999.1">
    <property type="nucleotide sequence ID" value="NZ_JAJFEN010000087.1"/>
</dbReference>
<evidence type="ECO:0000313" key="3">
    <source>
        <dbReference type="EMBL" id="RGC08687.1"/>
    </source>
</evidence>
<dbReference type="Pfam" id="PF13556">
    <property type="entry name" value="HTH_30"/>
    <property type="match status" value="1"/>
</dbReference>
<dbReference type="Proteomes" id="UP000260025">
    <property type="component" value="Unassembled WGS sequence"/>
</dbReference>
<name>A0A3E2VDK9_CLOIN</name>
<dbReference type="PANTHER" id="PTHR33744:SF16">
    <property type="entry name" value="CARBOHYDRATE DIACID REGULATOR"/>
    <property type="match status" value="1"/>
</dbReference>
<dbReference type="InterPro" id="IPR012914">
    <property type="entry name" value="PucR_dom"/>
</dbReference>
<dbReference type="AlphaFoldDB" id="A0A3E2VDK9"/>
<reference evidence="3 4" key="1">
    <citation type="submission" date="2018-08" db="EMBL/GenBank/DDBJ databases">
        <title>A genome reference for cultivated species of the human gut microbiota.</title>
        <authorList>
            <person name="Zou Y."/>
            <person name="Xue W."/>
            <person name="Luo G."/>
        </authorList>
    </citation>
    <scope>NUCLEOTIDE SEQUENCE [LARGE SCALE GENOMIC DNA]</scope>
    <source>
        <strain evidence="3 4">OF01-2LB</strain>
    </source>
</reference>
<protein>
    <submittedName>
        <fullName evidence="3">PucR family transcriptional regulator</fullName>
    </submittedName>
</protein>
<gene>
    <name evidence="3" type="ORF">DXA38_21830</name>
</gene>
<dbReference type="InterPro" id="IPR051448">
    <property type="entry name" value="CdaR-like_regulators"/>
</dbReference>
<dbReference type="InterPro" id="IPR042070">
    <property type="entry name" value="PucR_C-HTH_sf"/>
</dbReference>
<accession>A0A3E2VDK9</accession>
<evidence type="ECO:0000313" key="4">
    <source>
        <dbReference type="Proteomes" id="UP000260025"/>
    </source>
</evidence>
<sequence>MSVTIADLVKLPSLRDACVVAGAKGMNKAVASISVLEYANAQALKDELFYPLPFEGGEVVISALICIKDDPQAQLSVVKKLCEGGEAALILYYVGIYLKELQPDMLEYADTHGFPIICMPLKQDTLRYSEVIMEVSEKILQDQMINQYFVSDMLDTIAQLPAHQRSMDTLLRMLSDRLRCTVLLLDHRGGVLHEAAWPRGLQLDTKEILSLLSNSHMAAARLSESHYQIYSSYIKHETQDMRMLLIREHTVLPDTSIKQAQEVVQLFVTIWSQEHGNIQTDQLIAAILNDEPVKMRRLADMLHVNVSSIHCMYMVTAAKQSLISDDWLQKLQNCCEVILKEHYHTLMIARKDAYVLMFAGEEQIAENEVLIPSILIEELNARDFSTIICGSTHLENTAQVRSAYIAICDFIDAARIVYPYQHWLPLQKIQYARECQRLIGLGEEKVQEIMSVLTMHNMDSVQQEELLQTLCVYLLDADMSMQRTAELLFLHKNTIKYRIRHLKQLLHSPITAMPDSAFLYQACALYRILNHRE</sequence>
<evidence type="ECO:0000259" key="2">
    <source>
        <dbReference type="Pfam" id="PF13556"/>
    </source>
</evidence>
<comment type="caution">
    <text evidence="3">The sequence shown here is derived from an EMBL/GenBank/DDBJ whole genome shotgun (WGS) entry which is preliminary data.</text>
</comment>
<dbReference type="OrthoDB" id="212459at2"/>